<dbReference type="Proteomes" id="UP000236291">
    <property type="component" value="Unassembled WGS sequence"/>
</dbReference>
<feature type="compositionally biased region" description="Basic residues" evidence="1">
    <location>
        <begin position="42"/>
        <end position="51"/>
    </location>
</feature>
<sequence>MYPKRSSLDDPDSRPVRTSDRIKTRPPAYNRAPFLYYNSNLRRPRKSKNKTRTAASQIAKMLRPGNRKARDLNTNDLEA</sequence>
<gene>
    <name evidence="2" type="ORF">L195_g042203</name>
</gene>
<proteinExistence type="predicted"/>
<evidence type="ECO:0000313" key="3">
    <source>
        <dbReference type="Proteomes" id="UP000236291"/>
    </source>
</evidence>
<reference evidence="2 3" key="1">
    <citation type="journal article" date="2014" name="Am. J. Bot.">
        <title>Genome assembly and annotation for red clover (Trifolium pratense; Fabaceae).</title>
        <authorList>
            <person name="Istvanek J."/>
            <person name="Jaros M."/>
            <person name="Krenek A."/>
            <person name="Repkova J."/>
        </authorList>
    </citation>
    <scope>NUCLEOTIDE SEQUENCE [LARGE SCALE GENOMIC DNA]</scope>
    <source>
        <strain evidence="3">cv. Tatra</strain>
        <tissue evidence="2">Young leaves</tissue>
    </source>
</reference>
<comment type="caution">
    <text evidence="2">The sequence shown here is derived from an EMBL/GenBank/DDBJ whole genome shotgun (WGS) entry which is preliminary data.</text>
</comment>
<protein>
    <submittedName>
        <fullName evidence="2">ATPase family aaa domain-containing protein at1g05910-like protein</fullName>
    </submittedName>
</protein>
<dbReference type="EMBL" id="ASHM01050387">
    <property type="protein sequence ID" value="PNX86127.1"/>
    <property type="molecule type" value="Genomic_DNA"/>
</dbReference>
<accession>A0A2K3M5Q4</accession>
<reference evidence="2 3" key="2">
    <citation type="journal article" date="2017" name="Front. Plant Sci.">
        <title>Gene Classification and Mining of Molecular Markers Useful in Red Clover (Trifolium pratense) Breeding.</title>
        <authorList>
            <person name="Istvanek J."/>
            <person name="Dluhosova J."/>
            <person name="Dluhos P."/>
            <person name="Patkova L."/>
            <person name="Nedelnik J."/>
            <person name="Repkova J."/>
        </authorList>
    </citation>
    <scope>NUCLEOTIDE SEQUENCE [LARGE SCALE GENOMIC DNA]</scope>
    <source>
        <strain evidence="3">cv. Tatra</strain>
        <tissue evidence="2">Young leaves</tissue>
    </source>
</reference>
<dbReference type="AlphaFoldDB" id="A0A2K3M5Q4"/>
<feature type="compositionally biased region" description="Basic and acidic residues" evidence="1">
    <location>
        <begin position="1"/>
        <end position="23"/>
    </location>
</feature>
<name>A0A2K3M5Q4_TRIPR</name>
<evidence type="ECO:0000313" key="2">
    <source>
        <dbReference type="EMBL" id="PNX86127.1"/>
    </source>
</evidence>
<evidence type="ECO:0000256" key="1">
    <source>
        <dbReference type="SAM" id="MobiDB-lite"/>
    </source>
</evidence>
<organism evidence="2 3">
    <name type="scientific">Trifolium pratense</name>
    <name type="common">Red clover</name>
    <dbReference type="NCBI Taxonomy" id="57577"/>
    <lineage>
        <taxon>Eukaryota</taxon>
        <taxon>Viridiplantae</taxon>
        <taxon>Streptophyta</taxon>
        <taxon>Embryophyta</taxon>
        <taxon>Tracheophyta</taxon>
        <taxon>Spermatophyta</taxon>
        <taxon>Magnoliopsida</taxon>
        <taxon>eudicotyledons</taxon>
        <taxon>Gunneridae</taxon>
        <taxon>Pentapetalae</taxon>
        <taxon>rosids</taxon>
        <taxon>fabids</taxon>
        <taxon>Fabales</taxon>
        <taxon>Fabaceae</taxon>
        <taxon>Papilionoideae</taxon>
        <taxon>50 kb inversion clade</taxon>
        <taxon>NPAAA clade</taxon>
        <taxon>Hologalegina</taxon>
        <taxon>IRL clade</taxon>
        <taxon>Trifolieae</taxon>
        <taxon>Trifolium</taxon>
    </lineage>
</organism>
<dbReference type="STRING" id="57577.A0A2K3M5Q4"/>
<feature type="region of interest" description="Disordered" evidence="1">
    <location>
        <begin position="1"/>
        <end position="79"/>
    </location>
</feature>